<dbReference type="Pfam" id="PF15549">
    <property type="entry name" value="PGC7_Stella"/>
    <property type="match status" value="1"/>
</dbReference>
<protein>
    <submittedName>
        <fullName evidence="1">Developmental pluripotency associated factor 3</fullName>
    </submittedName>
</protein>
<gene>
    <name evidence="1" type="primary">DPPA3</name>
</gene>
<dbReference type="InterPro" id="IPR029096">
    <property type="entry name" value="Dppa3"/>
</dbReference>
<feature type="non-terminal residue" evidence="1">
    <location>
        <position position="121"/>
    </location>
</feature>
<reference evidence="1" key="1">
    <citation type="submission" date="2012-11" db="EMBL/GenBank/DDBJ databases">
        <authorList>
            <person name="Singhal D.K."/>
            <person name="Singhal R."/>
            <person name="Malik H.N."/>
            <person name="Malakar D."/>
        </authorList>
    </citation>
    <scope>NUCLEOTIDE SEQUENCE</scope>
</reference>
<dbReference type="PANTHER" id="PTHR31577">
    <property type="entry name" value="DEVELOPMENTAL PLURIPOTENCY-ASSOCIATED PROTEIN 3-RELATED"/>
    <property type="match status" value="1"/>
</dbReference>
<feature type="non-terminal residue" evidence="1">
    <location>
        <position position="1"/>
    </location>
</feature>
<accession>M1LDA0</accession>
<organism evidence="1">
    <name type="scientific">Capra hircus</name>
    <name type="common">Goat</name>
    <dbReference type="NCBI Taxonomy" id="9925"/>
    <lineage>
        <taxon>Eukaryota</taxon>
        <taxon>Metazoa</taxon>
        <taxon>Chordata</taxon>
        <taxon>Craniata</taxon>
        <taxon>Vertebrata</taxon>
        <taxon>Euteleostomi</taxon>
        <taxon>Mammalia</taxon>
        <taxon>Eutheria</taxon>
        <taxon>Laurasiatheria</taxon>
        <taxon>Artiodactyla</taxon>
        <taxon>Ruminantia</taxon>
        <taxon>Pecora</taxon>
        <taxon>Bovidae</taxon>
        <taxon>Caprinae</taxon>
        <taxon>Capra</taxon>
    </lineage>
</organism>
<evidence type="ECO:0000313" key="1">
    <source>
        <dbReference type="EMBL" id="AGF37545.1"/>
    </source>
</evidence>
<dbReference type="PANTHER" id="PTHR31577:SF2">
    <property type="entry name" value="DEVELOPMENTAL PLURIPOTENCY-ASSOCIATED PROTEIN 3"/>
    <property type="match status" value="1"/>
</dbReference>
<dbReference type="GO" id="GO:0044726">
    <property type="term" value="P:epigenetic programing of female pronucleus"/>
    <property type="evidence" value="ECO:0007669"/>
    <property type="project" value="TreeGrafter"/>
</dbReference>
<name>M1LDA0_CAPHI</name>
<dbReference type="GO" id="GO:0005634">
    <property type="term" value="C:nucleus"/>
    <property type="evidence" value="ECO:0007669"/>
    <property type="project" value="TreeGrafter"/>
</dbReference>
<dbReference type="AlphaFoldDB" id="M1LDA0"/>
<proteinExistence type="evidence at transcript level"/>
<dbReference type="EMBL" id="KC189825">
    <property type="protein sequence ID" value="AGF37545.1"/>
    <property type="molecule type" value="mRNA"/>
</dbReference>
<sequence>NPTWTLEYLKTLMDEASKAMQVAFKVSEMLTKNLSNLTLNPSIKLHIYQKIHLSLLGSFLVRKKPNKRRGMRTLLSEQRYRIQRLTESLRLSYGKGVPQSYYQRELQQEEDTETGSRVRRF</sequence>